<evidence type="ECO:0000313" key="3">
    <source>
        <dbReference type="EMBL" id="CAG2004653.1"/>
    </source>
</evidence>
<accession>A0A4E9ELC0</accession>
<feature type="compositionally biased region" description="Low complexity" evidence="1">
    <location>
        <begin position="125"/>
        <end position="150"/>
    </location>
</feature>
<dbReference type="AlphaFoldDB" id="A0A4E9ELC0"/>
<reference evidence="3" key="2">
    <citation type="submission" date="2021-03" db="EMBL/GenBank/DDBJ databases">
        <authorList>
            <person name="Alouane T."/>
            <person name="Langin T."/>
            <person name="Bonhomme L."/>
        </authorList>
    </citation>
    <scope>NUCLEOTIDE SEQUENCE</scope>
    <source>
        <strain evidence="3">MDC_Fg202</strain>
    </source>
</reference>
<feature type="signal peptide" evidence="2">
    <location>
        <begin position="1"/>
        <end position="22"/>
    </location>
</feature>
<evidence type="ECO:0000256" key="1">
    <source>
        <dbReference type="SAM" id="MobiDB-lite"/>
    </source>
</evidence>
<feature type="region of interest" description="Disordered" evidence="1">
    <location>
        <begin position="82"/>
        <end position="164"/>
    </location>
</feature>
<name>A0A4E9ELC0_GIBZA</name>
<protein>
    <submittedName>
        <fullName evidence="4">Uncharacterized protein</fullName>
    </submittedName>
</protein>
<feature type="chain" id="PRO_5041171767" evidence="2">
    <location>
        <begin position="23"/>
        <end position="395"/>
    </location>
</feature>
<dbReference type="Proteomes" id="UP000746612">
    <property type="component" value="Unassembled WGS sequence"/>
</dbReference>
<evidence type="ECO:0000313" key="4">
    <source>
        <dbReference type="EMBL" id="VIO63870.1"/>
    </source>
</evidence>
<proteinExistence type="predicted"/>
<gene>
    <name evidence="4" type="ORF">FUG_LOCUS542008</name>
    <name evidence="3" type="ORF">MDCFG202_LOCUS496191</name>
</gene>
<reference evidence="4" key="1">
    <citation type="submission" date="2019-04" db="EMBL/GenBank/DDBJ databases">
        <authorList>
            <person name="Melise S."/>
            <person name="Noan J."/>
            <person name="Okalmin O."/>
        </authorList>
    </citation>
    <scope>NUCLEOTIDE SEQUENCE</scope>
    <source>
        <strain evidence="4">FN9</strain>
    </source>
</reference>
<keyword evidence="2" id="KW-0732">Signal</keyword>
<sequence length="395" mass="44222">MLSPKHHILYWVVSFLTLPLSALRKYLTDRGLVSDVIDDLEYPLVGLVFYFLSRWAMALPEEAKQRAEQEVKFSGLVTPVQPEEPEKELITETAANANIKVNGNGNNRGKNARKRFARGQNKARGQNGNNSNQDKNNSNQNKNSSNPNGKARSNRNRTLKPPVQLDLNKISKRRLLRKTPVTWDESIKRVVSYFVHHFLEELYFLSLILLFTRVKLPGLEESPGGDYGQMAARVLITFMTLGTLEPLRCSRWDIEACGLGMFTYCCVFCDEGPGPWASVEMGAVGLCVMGALVECLLWIKVGHFVCWPALWLTSDNISVSDMLIRISALSPLIDIVETYTRYSHKLFVATTYLIFPYIMGILLQALSDAGKHGTWNDTEGFGQGARSVKNGTGLG</sequence>
<dbReference type="EMBL" id="CAJPIJ010000183">
    <property type="protein sequence ID" value="CAG2004653.1"/>
    <property type="molecule type" value="Genomic_DNA"/>
</dbReference>
<organism evidence="4">
    <name type="scientific">Gibberella zeae</name>
    <name type="common">Wheat head blight fungus</name>
    <name type="synonym">Fusarium graminearum</name>
    <dbReference type="NCBI Taxonomy" id="5518"/>
    <lineage>
        <taxon>Eukaryota</taxon>
        <taxon>Fungi</taxon>
        <taxon>Dikarya</taxon>
        <taxon>Ascomycota</taxon>
        <taxon>Pezizomycotina</taxon>
        <taxon>Sordariomycetes</taxon>
        <taxon>Hypocreomycetidae</taxon>
        <taxon>Hypocreales</taxon>
        <taxon>Nectriaceae</taxon>
        <taxon>Fusarium</taxon>
    </lineage>
</organism>
<evidence type="ECO:0000256" key="2">
    <source>
        <dbReference type="SAM" id="SignalP"/>
    </source>
</evidence>
<dbReference type="EMBL" id="CAAKMV010000185">
    <property type="protein sequence ID" value="VIO63870.1"/>
    <property type="molecule type" value="Genomic_DNA"/>
</dbReference>
<feature type="compositionally biased region" description="Low complexity" evidence="1">
    <location>
        <begin position="94"/>
        <end position="109"/>
    </location>
</feature>